<name>A0AAE7XK14_9CAUD</name>
<gene>
    <name evidence="2" type="ORF">pEaSNUABM17_00240</name>
</gene>
<feature type="compositionally biased region" description="Basic and acidic residues" evidence="1">
    <location>
        <begin position="48"/>
        <end position="89"/>
    </location>
</feature>
<reference evidence="2 3" key="1">
    <citation type="submission" date="2021-06" db="EMBL/GenBank/DDBJ databases">
        <title>Complete genome sequence of Erwinia phage pEa_SNUABM_17.</title>
        <authorList>
            <person name="Kim S.G."/>
            <person name="Park S.C."/>
        </authorList>
    </citation>
    <scope>NUCLEOTIDE SEQUENCE [LARGE SCALE GENOMIC DNA]</scope>
</reference>
<keyword evidence="3" id="KW-1185">Reference proteome</keyword>
<dbReference type="Proteomes" id="UP000827911">
    <property type="component" value="Segment"/>
</dbReference>
<feature type="compositionally biased region" description="Polar residues" evidence="1">
    <location>
        <begin position="90"/>
        <end position="105"/>
    </location>
</feature>
<evidence type="ECO:0000313" key="3">
    <source>
        <dbReference type="Proteomes" id="UP000827911"/>
    </source>
</evidence>
<evidence type="ECO:0000256" key="1">
    <source>
        <dbReference type="SAM" id="MobiDB-lite"/>
    </source>
</evidence>
<evidence type="ECO:0000313" key="2">
    <source>
        <dbReference type="EMBL" id="QZE57786.1"/>
    </source>
</evidence>
<feature type="region of interest" description="Disordered" evidence="1">
    <location>
        <begin position="48"/>
        <end position="105"/>
    </location>
</feature>
<accession>A0AAE7XK14</accession>
<proteinExistence type="predicted"/>
<dbReference type="EMBL" id="MZ443777">
    <property type="protein sequence ID" value="QZE57786.1"/>
    <property type="molecule type" value="Genomic_DNA"/>
</dbReference>
<protein>
    <submittedName>
        <fullName evidence="2">Uncharacterized protein</fullName>
    </submittedName>
</protein>
<sequence length="105" mass="12164">MEILVSLSHEIRVDRQDAPEKPVPLDGQQRALELQEQRRIADEYGIDTPKEEIEEKEKDRIKREEEAAAEKKIKPPADLGQRKPDEDKNLTATDIQNQHDLLTKI</sequence>
<organism evidence="2 3">
    <name type="scientific">Erwinia phage pEa_SNUABM_17</name>
    <dbReference type="NCBI Taxonomy" id="2869545"/>
    <lineage>
        <taxon>Viruses</taxon>
        <taxon>Duplodnaviria</taxon>
        <taxon>Heunggongvirae</taxon>
        <taxon>Uroviricota</taxon>
        <taxon>Caudoviricetes</taxon>
        <taxon>Alexandravirus</taxon>
        <taxon>Alexandravirus SNUABM17</taxon>
    </lineage>
</organism>